<evidence type="ECO:0000313" key="4">
    <source>
        <dbReference type="Proteomes" id="UP000666915"/>
    </source>
</evidence>
<organism evidence="3 4">
    <name type="scientific">Actinomadura nitritigenes</name>
    <dbReference type="NCBI Taxonomy" id="134602"/>
    <lineage>
        <taxon>Bacteria</taxon>
        <taxon>Bacillati</taxon>
        <taxon>Actinomycetota</taxon>
        <taxon>Actinomycetes</taxon>
        <taxon>Streptosporangiales</taxon>
        <taxon>Thermomonosporaceae</taxon>
        <taxon>Actinomadura</taxon>
    </lineage>
</organism>
<evidence type="ECO:0008006" key="5">
    <source>
        <dbReference type="Google" id="ProtNLM"/>
    </source>
</evidence>
<sequence>MKRSWKAAIAAAGATAMTTASVAWPAPAGNASGNGTGANASGKGRWVLLDAEDFDRPLRVDGAPWRLDPQGKRSPWNVDAFDDDGEAWTRMSGPLFKKQMATLNVYRKRVAFGRKGWLTAEVAAVDKDHDGRPDSRPGLSTVTLPGGQRAARLSEPSWDAGVLIRPTRPLPRHYRVEMTLRGIDFGGKRNGTFDYDGRHNGYTKEPCKTRFPWTFTGALPGKSRCQYHDVTRENGFYYMTILDYATPAPHGNPDIHFRRKVIMDGYYSDLPRWKHAATCNPKTRKMYRTFDGTFNGVNALFARGDKFIGGPDNNISTEYYAKTACGNASLDKHYGPGKRFEGHLTSAELQPQLLPKASYRFAVERDDTGYTLEMSGPFRFIGQATLRVHHDFVEHGRPIWHYNQTPGEYDGRFDRRLVHKGPHGTWVTRHTWPKGSAYPDSFVIGDPHLNYYEGEAVIDDIRLYVPRKDR</sequence>
<dbReference type="EMBL" id="JAGEOK010000009">
    <property type="protein sequence ID" value="MBO2439093.1"/>
    <property type="molecule type" value="Genomic_DNA"/>
</dbReference>
<feature type="chain" id="PRO_5046071192" description="Secreted protein" evidence="2">
    <location>
        <begin position="23"/>
        <end position="470"/>
    </location>
</feature>
<feature type="signal peptide" evidence="2">
    <location>
        <begin position="1"/>
        <end position="22"/>
    </location>
</feature>
<comment type="caution">
    <text evidence="3">The sequence shown here is derived from an EMBL/GenBank/DDBJ whole genome shotgun (WGS) entry which is preliminary data.</text>
</comment>
<proteinExistence type="predicted"/>
<feature type="region of interest" description="Disordered" evidence="1">
    <location>
        <begin position="128"/>
        <end position="150"/>
    </location>
</feature>
<name>A0ABS3QYM9_9ACTN</name>
<evidence type="ECO:0000313" key="3">
    <source>
        <dbReference type="EMBL" id="MBO2439093.1"/>
    </source>
</evidence>
<protein>
    <recommendedName>
        <fullName evidence="5">Secreted protein</fullName>
    </recommendedName>
</protein>
<dbReference type="Proteomes" id="UP000666915">
    <property type="component" value="Unassembled WGS sequence"/>
</dbReference>
<keyword evidence="2" id="KW-0732">Signal</keyword>
<reference evidence="3 4" key="1">
    <citation type="submission" date="2021-03" db="EMBL/GenBank/DDBJ databases">
        <authorList>
            <person name="Kanchanasin P."/>
            <person name="Saeng-In P."/>
            <person name="Phongsopitanun W."/>
            <person name="Yuki M."/>
            <person name="Kudo T."/>
            <person name="Ohkuma M."/>
            <person name="Tanasupawat S."/>
        </authorList>
    </citation>
    <scope>NUCLEOTIDE SEQUENCE [LARGE SCALE GENOMIC DNA]</scope>
    <source>
        <strain evidence="3 4">L46</strain>
    </source>
</reference>
<accession>A0ABS3QYM9</accession>
<evidence type="ECO:0000256" key="2">
    <source>
        <dbReference type="SAM" id="SignalP"/>
    </source>
</evidence>
<evidence type="ECO:0000256" key="1">
    <source>
        <dbReference type="SAM" id="MobiDB-lite"/>
    </source>
</evidence>
<dbReference type="RefSeq" id="WP_208267386.1">
    <property type="nucleotide sequence ID" value="NZ_BAAAGM010000058.1"/>
</dbReference>
<gene>
    <name evidence="3" type="ORF">J4557_16355</name>
</gene>
<keyword evidence="4" id="KW-1185">Reference proteome</keyword>